<comment type="caution">
    <text evidence="2">The sequence shown here is derived from an EMBL/GenBank/DDBJ whole genome shotgun (WGS) entry which is preliminary data.</text>
</comment>
<keyword evidence="3" id="KW-1185">Reference proteome</keyword>
<reference evidence="2" key="1">
    <citation type="submission" date="2020-08" db="EMBL/GenBank/DDBJ databases">
        <title>Multicomponent nature underlies the extraordinary mechanical properties of spider dragline silk.</title>
        <authorList>
            <person name="Kono N."/>
            <person name="Nakamura H."/>
            <person name="Mori M."/>
            <person name="Yoshida Y."/>
            <person name="Ohtoshi R."/>
            <person name="Malay A.D."/>
            <person name="Moran D.A.P."/>
            <person name="Tomita M."/>
            <person name="Numata K."/>
            <person name="Arakawa K."/>
        </authorList>
    </citation>
    <scope>NUCLEOTIDE SEQUENCE</scope>
</reference>
<protein>
    <submittedName>
        <fullName evidence="2">Uncharacterized protein</fullName>
    </submittedName>
</protein>
<organism evidence="2 3">
    <name type="scientific">Nephila pilipes</name>
    <name type="common">Giant wood spider</name>
    <name type="synonym">Nephila maculata</name>
    <dbReference type="NCBI Taxonomy" id="299642"/>
    <lineage>
        <taxon>Eukaryota</taxon>
        <taxon>Metazoa</taxon>
        <taxon>Ecdysozoa</taxon>
        <taxon>Arthropoda</taxon>
        <taxon>Chelicerata</taxon>
        <taxon>Arachnida</taxon>
        <taxon>Araneae</taxon>
        <taxon>Araneomorphae</taxon>
        <taxon>Entelegynae</taxon>
        <taxon>Araneoidea</taxon>
        <taxon>Nephilidae</taxon>
        <taxon>Nephila</taxon>
    </lineage>
</organism>
<evidence type="ECO:0000313" key="2">
    <source>
        <dbReference type="EMBL" id="GFS71693.1"/>
    </source>
</evidence>
<sequence>MKSSTPRKEVPDHILRILPHMTHLTAVPLPVTARLLRAASPLPPLRSVNPCFTTENRRLCFDTVPSPQLRIICSGDFMYRFQALLRARRVATVTADALSDRPISYLYNSYYALTTSSRSHGFMPRSAPPSTNEAPVYPTAIGAGGNRRGRLFASPDLPGPVWR</sequence>
<dbReference type="Proteomes" id="UP000887013">
    <property type="component" value="Unassembled WGS sequence"/>
</dbReference>
<evidence type="ECO:0000313" key="3">
    <source>
        <dbReference type="Proteomes" id="UP000887013"/>
    </source>
</evidence>
<dbReference type="OrthoDB" id="10529392at2759"/>
<accession>A0A8X6MPZ6</accession>
<feature type="region of interest" description="Disordered" evidence="1">
    <location>
        <begin position="122"/>
        <end position="142"/>
    </location>
</feature>
<evidence type="ECO:0000256" key="1">
    <source>
        <dbReference type="SAM" id="MobiDB-lite"/>
    </source>
</evidence>
<gene>
    <name evidence="2" type="ORF">NPIL_267271</name>
</gene>
<name>A0A8X6MPZ6_NEPPI</name>
<dbReference type="EMBL" id="BMAW01049666">
    <property type="protein sequence ID" value="GFS71693.1"/>
    <property type="molecule type" value="Genomic_DNA"/>
</dbReference>
<dbReference type="AlphaFoldDB" id="A0A8X6MPZ6"/>
<proteinExistence type="predicted"/>